<organism evidence="1 2">
    <name type="scientific">Paraglaciecola psychrophila 170</name>
    <dbReference type="NCBI Taxonomy" id="1129794"/>
    <lineage>
        <taxon>Bacteria</taxon>
        <taxon>Pseudomonadati</taxon>
        <taxon>Pseudomonadota</taxon>
        <taxon>Gammaproteobacteria</taxon>
        <taxon>Alteromonadales</taxon>
        <taxon>Alteromonadaceae</taxon>
        <taxon>Paraglaciecola</taxon>
    </lineage>
</organism>
<reference evidence="1 2" key="1">
    <citation type="journal article" date="2013" name="Genome Announc.">
        <title>Complete Genome Sequence of Glaciecola psychrophila Strain 170T.</title>
        <authorList>
            <person name="Yin J."/>
            <person name="Chen J."/>
            <person name="Liu G."/>
            <person name="Yu Y."/>
            <person name="Song L."/>
            <person name="Wang X."/>
            <person name="Qu X."/>
        </authorList>
    </citation>
    <scope>NUCLEOTIDE SEQUENCE [LARGE SCALE GENOMIC DNA]</scope>
    <source>
        <strain evidence="1 2">170</strain>
    </source>
</reference>
<dbReference type="AlphaFoldDB" id="K7ADY7"/>
<dbReference type="EMBL" id="CP003837">
    <property type="protein sequence ID" value="AGH43171.1"/>
    <property type="molecule type" value="Genomic_DNA"/>
</dbReference>
<dbReference type="KEGG" id="gps:C427_1062"/>
<keyword evidence="2" id="KW-1185">Reference proteome</keyword>
<dbReference type="Proteomes" id="UP000011864">
    <property type="component" value="Chromosome"/>
</dbReference>
<sequence length="63" mass="7447">MFLSSAVIKVSDLIFFPPELFETIRASYGDSAQKRVLLWQEVIMDNQNEDLDEQLYNVNRFFD</sequence>
<protein>
    <submittedName>
        <fullName evidence="1">Uncharacterized protein</fullName>
    </submittedName>
</protein>
<name>K7ADY7_9ALTE</name>
<accession>K7ADY7</accession>
<gene>
    <name evidence="1" type="ORF">C427_1062</name>
</gene>
<dbReference type="RefSeq" id="WP_007640309.1">
    <property type="nucleotide sequence ID" value="NC_020514.1"/>
</dbReference>
<evidence type="ECO:0000313" key="1">
    <source>
        <dbReference type="EMBL" id="AGH43171.1"/>
    </source>
</evidence>
<proteinExistence type="predicted"/>
<dbReference type="HOGENOM" id="CLU_2881835_0_0_6"/>
<dbReference type="PATRIC" id="fig|1129794.4.peg.1050"/>
<evidence type="ECO:0000313" key="2">
    <source>
        <dbReference type="Proteomes" id="UP000011864"/>
    </source>
</evidence>